<dbReference type="RefSeq" id="XP_056786888.1">
    <property type="nucleotide sequence ID" value="XM_056937796.1"/>
</dbReference>
<feature type="signal peptide" evidence="1">
    <location>
        <begin position="1"/>
        <end position="21"/>
    </location>
</feature>
<dbReference type="AlphaFoldDB" id="A0A9W9WTD5"/>
<dbReference type="GeneID" id="81628046"/>
<accession>A0A9W9WTD5</accession>
<protein>
    <submittedName>
        <fullName evidence="2">Uncharacterized protein</fullName>
    </submittedName>
</protein>
<dbReference type="EMBL" id="JAPWDQ010000012">
    <property type="protein sequence ID" value="KAJ5475130.1"/>
    <property type="molecule type" value="Genomic_DNA"/>
</dbReference>
<name>A0A9W9WTD5_9EURO</name>
<proteinExistence type="predicted"/>
<evidence type="ECO:0000256" key="1">
    <source>
        <dbReference type="SAM" id="SignalP"/>
    </source>
</evidence>
<gene>
    <name evidence="2" type="ORF">N7539_008196</name>
</gene>
<evidence type="ECO:0000313" key="3">
    <source>
        <dbReference type="Proteomes" id="UP001148312"/>
    </source>
</evidence>
<feature type="chain" id="PRO_5040770490" evidence="1">
    <location>
        <begin position="22"/>
        <end position="378"/>
    </location>
</feature>
<sequence>MKLFFKLALALVLVAIQVVSALPNVALRAMTAGPQPTSDNQTLVATSTVTSSTTEDGRFNLTITLPPVVPVPTTTSEIRVTFNISLPDATETTAEPTSTPLTGTLGVTTVPIVNSTQSSTQKMTTSVIYTTSEVTITKCATTVTNCPADSTTVVTSTIPLTTTICPVTESETSTVSNSVKTSPACSQACDTSVPVNGTTPTTVADTTTTVCPVTSMITSGTHVLTSVYSTVSTVTVVPSTPTVPAVVIPSQTIRVPVTTVATFETTTSYPVTQTLAAGTTTHTVTTNKVATITVTSTGTFVPIKSESTVVVPVVTAHASHSSSIGVDAYSRPAESTAYQTFNTVTGPTQPAVFNAATTFEAATTLWLAVSAILVLAVL</sequence>
<dbReference type="Proteomes" id="UP001148312">
    <property type="component" value="Unassembled WGS sequence"/>
</dbReference>
<keyword evidence="1" id="KW-0732">Signal</keyword>
<comment type="caution">
    <text evidence="2">The sequence shown here is derived from an EMBL/GenBank/DDBJ whole genome shotgun (WGS) entry which is preliminary data.</text>
</comment>
<keyword evidence="3" id="KW-1185">Reference proteome</keyword>
<reference evidence="2" key="2">
    <citation type="journal article" date="2023" name="IMA Fungus">
        <title>Comparative genomic study of the Penicillium genus elucidates a diverse pangenome and 15 lateral gene transfer events.</title>
        <authorList>
            <person name="Petersen C."/>
            <person name="Sorensen T."/>
            <person name="Nielsen M.R."/>
            <person name="Sondergaard T.E."/>
            <person name="Sorensen J.L."/>
            <person name="Fitzpatrick D.A."/>
            <person name="Frisvad J.C."/>
            <person name="Nielsen K.L."/>
        </authorList>
    </citation>
    <scope>NUCLEOTIDE SEQUENCE</scope>
    <source>
        <strain evidence="2">IBT 30728</strain>
    </source>
</reference>
<organism evidence="2 3">
    <name type="scientific">Penicillium diatomitis</name>
    <dbReference type="NCBI Taxonomy" id="2819901"/>
    <lineage>
        <taxon>Eukaryota</taxon>
        <taxon>Fungi</taxon>
        <taxon>Dikarya</taxon>
        <taxon>Ascomycota</taxon>
        <taxon>Pezizomycotina</taxon>
        <taxon>Eurotiomycetes</taxon>
        <taxon>Eurotiomycetidae</taxon>
        <taxon>Eurotiales</taxon>
        <taxon>Aspergillaceae</taxon>
        <taxon>Penicillium</taxon>
    </lineage>
</organism>
<reference evidence="2" key="1">
    <citation type="submission" date="2022-12" db="EMBL/GenBank/DDBJ databases">
        <authorList>
            <person name="Petersen C."/>
        </authorList>
    </citation>
    <scope>NUCLEOTIDE SEQUENCE</scope>
    <source>
        <strain evidence="2">IBT 30728</strain>
    </source>
</reference>
<evidence type="ECO:0000313" key="2">
    <source>
        <dbReference type="EMBL" id="KAJ5475130.1"/>
    </source>
</evidence>